<dbReference type="KEGG" id="fpei:C4N17_05670"/>
<name>A0AAD0HUN7_9FUSO</name>
<gene>
    <name evidence="3" type="ORF">C4N17_05670</name>
</gene>
<dbReference type="Pfam" id="PF03797">
    <property type="entry name" value="Autotransporter"/>
    <property type="match status" value="1"/>
</dbReference>
<protein>
    <submittedName>
        <fullName evidence="3">Autotransporter domain-containing protein</fullName>
    </submittedName>
</protein>
<keyword evidence="1" id="KW-0175">Coiled coil</keyword>
<proteinExistence type="predicted"/>
<feature type="domain" description="Autotransporter" evidence="2">
    <location>
        <begin position="1823"/>
        <end position="2116"/>
    </location>
</feature>
<dbReference type="NCBIfam" id="NF033175">
    <property type="entry name" value="fuso_auto_Nterm"/>
    <property type="match status" value="2"/>
</dbReference>
<dbReference type="EMBL" id="CP028108">
    <property type="protein sequence ID" value="AVQ25230.1"/>
    <property type="molecule type" value="Genomic_DNA"/>
</dbReference>
<dbReference type="InterPro" id="IPR053787">
    <property type="entry name" value="Autotransptr-assoc_N"/>
</dbReference>
<evidence type="ECO:0000256" key="1">
    <source>
        <dbReference type="SAM" id="Coils"/>
    </source>
</evidence>
<evidence type="ECO:0000259" key="2">
    <source>
        <dbReference type="PROSITE" id="PS51208"/>
    </source>
</evidence>
<sequence length="2116" mass="224743">MRNNNLHDVEKNLRSIAKRYENVKYSVGLAVLFLMKGTNAFSDNNMIQEAEKQKEVITNDQVTKSMAKKQEEKSQKAKQGLKASWTNMQFGANDLYSNFFVTPKAEVEKTSIVKTEKAVLVASADNSVTLPMFAKLSSDIDTTDTNTPTMEEIKTSKENLRGSVGNLKDKIDVARRENNKEINGLRLELIQLMEQGNQVVKSPWASWQFGVNYFYDNWGSSYKGRGDKSEKYAYEGVLERDTNLFNRYVPVSSKNYSSLAKSSNPRSAASNQREGLKSYGLASTRLAEEPKIVTQVNAGINPKTINKQALNISAKAANAVTLPETVSFSPISPKTPVIAPPNVVIKDVTLSPLWNADDRLPDTQYIYVSGTNVVKPGSTYNLTTNYKNPNIPGYNRTKTFSADEVLKTSDGTDYTTVPGYTARGGMRDYTYGAIFEFIGGDHTIEGLTLEVDTVRERNGNIIKGVRAISTDGNNNLKVRNKSNIKLSADNVVGFATDEDPNGAGNLRQLINDTDGLIYSTGKQNVSFILVKEQDNPAATHEHINNGKIIMDGDESYAFAFSKTNGVHPNVYITHNINNGEIVMAGKENYGFALGAGRDYKVADSYIDNTAGGTISMLGNKSMAIITQSNMDHANNAGTINIAGSESYGMYTESATSMTNTGDINITDYTKNFTSNNAGGKWLDNKEYSASNAQKSIGIASGKAGSTITNSGNINISTGENNIGAYTNIGNVVNSGNINVTNGQNIGMYVAGTGTGTNTNTGKVTVTSDGSIGLMTTGTATLTNNGELKVTGGNNATNTTGTIGMSAGVGSTIDSTNGKATIDVTGDKSIGLYSEGTLKIGESTIKTNNGAINYYAKDNGKIEVVTGKTSTATTGQSSLLFYTKGTGKIILNGNINATIKGGSTPSTRGTAFYYEATPGAYGTFNTAAIQNYFNTSFGNGSSTLNNLTLNMEDNSRLFIASNVEMNLSDTAATSLMTGITNAPTITGSNYKTFMLYLSKLNINQSVDLNDPNNAYNKLEISNSTIENANSMTGSLNRQVAIAQENGNDTNGNGYNANKVTLTNTASGVINLTGDETTGIYAKRGIITNDGQISVGKKSTGIYIVEDDRSPATATLGAKATNSSTGVITLGEDSTGMYYKIEPDNADGKGTNTAIPGGLTNAGRIESTADNIIAMSFDSPYGTKTFENLSTGVIDLQGQNSTGMFATGAGAYTAKNDGTIKLASSTNVNTPNIGMYAEEVQITPAPAPKTTLVTLENNGTIEGGDKTVGIYGHNVNLGASSLTKVGAGGTGVYSKGGSVIINGGTLSVGENGTTGSNDAVGVYYVGGTGGAITSNATDVKIGNSAYGFVVQNENGAAVTLSTNTPNVTLGEDAVYAYSNNKAGSITNGTTLTSTGDGNYGIYGAGTVTNNGQMNFGTGVGNVGIYSILGGTATNNSTITVGASDAANEKYAIAMAAGYKSSDSGNIINSPTGVINVTGKDSIGMYATGPLSTATNKGTINLSGENSVGMYLDNGATGVNDGSITTIGAPKGVKGVVLSNNSKLINNAGATININSADGFAVYRSNTPKTNVTIVNYGDITVSGGAQADGEYDATGGKELEKTVGGVTLKSPKGTNDINITANGQAVTNIEKVTEPVGTRGDALISNLGMYVDTLRGTNPINGLGYLNIEEADLLYGVEAAENSTSKYFEVSGNILKPYQDAMRTAPQTLKWSHNSAALTWMALPTLDANGIPSKVAMAKIPYTAFAGNESSPVAVTDTYNFLDGLEQRYGVEALGTRENKVFQKLNSIGNNEETLFYQAVDEMMGHQYANTQQRIQATGDILDKEFNYLRSEWQTVSKDSNKVKVFGAKGEYNSDTAGIINYKNNAYGVAYVHEDETVKLGDTIGWYAGIVHNTFKFKDIGNSKEEQLQGKIGIFKSIPFDHNNSLNWIISGDIFAGYNKMNRKFLVVDEMFGAKGRYHTYGLGLKNEISKDFRLSESFSLRPYAALGLEYGRVSKIREKSGEIKLDVKSNDYFSVKPEIGADLIFKQYFGRKTLKVGVTVAYENELGKVANGKNKARVAGTDADWFNIRGEKEDRRGNVKTDLNIGIDNQRIGLTGNVGYDTKGHNVRGGVGLRVIF</sequence>
<dbReference type="InterPro" id="IPR005546">
    <property type="entry name" value="Autotransporte_beta"/>
</dbReference>
<accession>A0AAD0HUN7</accession>
<evidence type="ECO:0000313" key="4">
    <source>
        <dbReference type="Proteomes" id="UP000241472"/>
    </source>
</evidence>
<feature type="coiled-coil region" evidence="1">
    <location>
        <begin position="150"/>
        <end position="195"/>
    </location>
</feature>
<dbReference type="Proteomes" id="UP000241472">
    <property type="component" value="Chromosome"/>
</dbReference>
<dbReference type="RefSeq" id="WP_008793310.1">
    <property type="nucleotide sequence ID" value="NZ_CABKNO010000001.1"/>
</dbReference>
<dbReference type="SUPFAM" id="SSF103515">
    <property type="entry name" value="Autotransporter"/>
    <property type="match status" value="1"/>
</dbReference>
<reference evidence="3 4" key="1">
    <citation type="submission" date="2018-03" db="EMBL/GenBank/DDBJ databases">
        <title>Complete Fusobacterium genomes using hybrid Minion sequencing.</title>
        <authorList>
            <person name="Slade D.J."/>
            <person name="Lahmers K."/>
        </authorList>
    </citation>
    <scope>NUCLEOTIDE SEQUENCE [LARGE SCALE GENOMIC DNA]</scope>
    <source>
        <strain evidence="3 4">2_1_31</strain>
    </source>
</reference>
<evidence type="ECO:0000313" key="3">
    <source>
        <dbReference type="EMBL" id="AVQ25230.1"/>
    </source>
</evidence>
<dbReference type="PROSITE" id="PS51208">
    <property type="entry name" value="AUTOTRANSPORTER"/>
    <property type="match status" value="1"/>
</dbReference>
<dbReference type="SMART" id="SM00869">
    <property type="entry name" value="Autotransporter"/>
    <property type="match status" value="1"/>
</dbReference>
<dbReference type="InterPro" id="IPR036709">
    <property type="entry name" value="Autotransporte_beta_dom_sf"/>
</dbReference>
<organism evidence="3 4">
    <name type="scientific">Fusobacterium periodonticum</name>
    <dbReference type="NCBI Taxonomy" id="860"/>
    <lineage>
        <taxon>Bacteria</taxon>
        <taxon>Fusobacteriati</taxon>
        <taxon>Fusobacteriota</taxon>
        <taxon>Fusobacteriia</taxon>
        <taxon>Fusobacteriales</taxon>
        <taxon>Fusobacteriaceae</taxon>
        <taxon>Fusobacterium</taxon>
    </lineage>
</organism>
<dbReference type="Gene3D" id="2.40.128.130">
    <property type="entry name" value="Autotransporter beta-domain"/>
    <property type="match status" value="1"/>
</dbReference>